<dbReference type="SUPFAM" id="SSF102735">
    <property type="entry name" value="Trigger factor ribosome-binding domain"/>
    <property type="match status" value="1"/>
</dbReference>
<dbReference type="InterPro" id="IPR037041">
    <property type="entry name" value="Trigger_fac_C_sf"/>
</dbReference>
<organism evidence="16 17">
    <name type="scientific">Raineyella fluvialis</name>
    <dbReference type="NCBI Taxonomy" id="2662261"/>
    <lineage>
        <taxon>Bacteria</taxon>
        <taxon>Bacillati</taxon>
        <taxon>Actinomycetota</taxon>
        <taxon>Actinomycetes</taxon>
        <taxon>Propionibacteriales</taxon>
        <taxon>Propionibacteriaceae</taxon>
        <taxon>Raineyella</taxon>
    </lineage>
</organism>
<evidence type="ECO:0000256" key="1">
    <source>
        <dbReference type="ARBA" id="ARBA00000971"/>
    </source>
</evidence>
<dbReference type="Gene3D" id="1.10.3120.10">
    <property type="entry name" value="Trigger factor, C-terminal domain"/>
    <property type="match status" value="1"/>
</dbReference>
<dbReference type="Pfam" id="PF00254">
    <property type="entry name" value="FKBP_C"/>
    <property type="match status" value="1"/>
</dbReference>
<dbReference type="HAMAP" id="MF_00303">
    <property type="entry name" value="Trigger_factor_Tig"/>
    <property type="match status" value="1"/>
</dbReference>
<keyword evidence="7 11" id="KW-0143">Chaperone</keyword>
<dbReference type="KEGG" id="rain:Rai3103_16770"/>
<evidence type="ECO:0000256" key="14">
    <source>
        <dbReference type="SAM" id="Coils"/>
    </source>
</evidence>
<keyword evidence="5 11" id="KW-0132">Cell division</keyword>
<dbReference type="SUPFAM" id="SSF109998">
    <property type="entry name" value="Triger factor/SurA peptide-binding domain-like"/>
    <property type="match status" value="1"/>
</dbReference>
<evidence type="ECO:0000256" key="11">
    <source>
        <dbReference type="HAMAP-Rule" id="MF_00303"/>
    </source>
</evidence>
<dbReference type="NCBIfam" id="TIGR00115">
    <property type="entry name" value="tig"/>
    <property type="match status" value="1"/>
</dbReference>
<name>A0A5Q2FF14_9ACTN</name>
<dbReference type="InterPro" id="IPR008881">
    <property type="entry name" value="Trigger_fac_ribosome-bd_bac"/>
</dbReference>
<evidence type="ECO:0000313" key="17">
    <source>
        <dbReference type="Proteomes" id="UP000386847"/>
    </source>
</evidence>
<dbReference type="Pfam" id="PF05697">
    <property type="entry name" value="Trigger_N"/>
    <property type="match status" value="1"/>
</dbReference>
<evidence type="ECO:0000259" key="15">
    <source>
        <dbReference type="PROSITE" id="PS50059"/>
    </source>
</evidence>
<dbReference type="InterPro" id="IPR008880">
    <property type="entry name" value="Trigger_fac_C"/>
</dbReference>
<dbReference type="GO" id="GO:0043335">
    <property type="term" value="P:protein unfolding"/>
    <property type="evidence" value="ECO:0007669"/>
    <property type="project" value="TreeGrafter"/>
</dbReference>
<evidence type="ECO:0000256" key="8">
    <source>
        <dbReference type="ARBA" id="ARBA00023235"/>
    </source>
</evidence>
<sequence length="477" mass="52315">MPSTVEQLSPSRAKITVEVPFADLKPHLDKAYKEIAQQVQIPGFRPGHVPASIIDQRFGPGVALEQALNEALPDLYSSAVAEHELVPLTQPEIEVTKLEVGETVEFTAEMDVRPDFMIPAFDSVEVEVDAVESTEDELEEQVKILRERFATNTEVDRAAAEGDLVTFDLKATKDGELIEGGEAEGVTYRVGAGGMVEGMDEALTGMKAGETKTFTSTLVGGPAAGQEADIEVSVTKVQEQELPEVDDDFAQMVSEFDTAEEMYDDLRQNLVRMHRVDQANAARDKVLEAVIKQIDMELPANLLAAEVEARNSQVDQELAQAGMTLKQYLAESDENEETEEEFRATLAERAAESVKAQLVLDKIAEDHDVQIEQTDLTEHLFARARANRTSPEQEMQHMLEHDHTNDWMTEIRRSKALALVVGAAVVKDSEGNVVDLKGLQADGTLAAEAADADVDLDEVEADEVEADEVEADKVEAE</sequence>
<dbReference type="Proteomes" id="UP000386847">
    <property type="component" value="Chromosome"/>
</dbReference>
<evidence type="ECO:0000256" key="6">
    <source>
        <dbReference type="ARBA" id="ARBA00023110"/>
    </source>
</evidence>
<evidence type="ECO:0000313" key="16">
    <source>
        <dbReference type="EMBL" id="QGF24991.1"/>
    </source>
</evidence>
<dbReference type="PROSITE" id="PS50059">
    <property type="entry name" value="FKBP_PPIASE"/>
    <property type="match status" value="1"/>
</dbReference>
<reference evidence="16 17" key="1">
    <citation type="submission" date="2019-10" db="EMBL/GenBank/DDBJ databases">
        <title>Genomic analysis of Raineyella sp. CBA3103.</title>
        <authorList>
            <person name="Roh S.W."/>
        </authorList>
    </citation>
    <scope>NUCLEOTIDE SEQUENCE [LARGE SCALE GENOMIC DNA]</scope>
    <source>
        <strain evidence="16 17">CBA3103</strain>
    </source>
</reference>
<gene>
    <name evidence="11" type="primary">tig</name>
    <name evidence="16" type="ORF">Rai3103_16770</name>
</gene>
<evidence type="ECO:0000256" key="9">
    <source>
        <dbReference type="ARBA" id="ARBA00023306"/>
    </source>
</evidence>
<dbReference type="InterPro" id="IPR005215">
    <property type="entry name" value="Trig_fac"/>
</dbReference>
<comment type="similarity">
    <text evidence="2 11 13">Belongs to the FKBP-type PPIase family. Tig subfamily.</text>
</comment>
<dbReference type="Gene3D" id="3.10.50.40">
    <property type="match status" value="1"/>
</dbReference>
<keyword evidence="11" id="KW-0963">Cytoplasm</keyword>
<evidence type="ECO:0000256" key="7">
    <source>
        <dbReference type="ARBA" id="ARBA00023186"/>
    </source>
</evidence>
<protein>
    <recommendedName>
        <fullName evidence="4 11">Trigger factor</fullName>
        <shortName evidence="11">TF</shortName>
        <ecNumber evidence="3 11">5.2.1.8</ecNumber>
    </recommendedName>
    <alternativeName>
        <fullName evidence="10 11">PPIase</fullName>
    </alternativeName>
</protein>
<comment type="catalytic activity">
    <reaction evidence="1 11 12">
        <text>[protein]-peptidylproline (omega=180) = [protein]-peptidylproline (omega=0)</text>
        <dbReference type="Rhea" id="RHEA:16237"/>
        <dbReference type="Rhea" id="RHEA-COMP:10747"/>
        <dbReference type="Rhea" id="RHEA-COMP:10748"/>
        <dbReference type="ChEBI" id="CHEBI:83833"/>
        <dbReference type="ChEBI" id="CHEBI:83834"/>
        <dbReference type="EC" id="5.2.1.8"/>
    </reaction>
</comment>
<evidence type="ECO:0000256" key="3">
    <source>
        <dbReference type="ARBA" id="ARBA00013194"/>
    </source>
</evidence>
<dbReference type="Gene3D" id="3.30.70.1050">
    <property type="entry name" value="Trigger factor ribosome-binding domain"/>
    <property type="match status" value="1"/>
</dbReference>
<evidence type="ECO:0000256" key="10">
    <source>
        <dbReference type="ARBA" id="ARBA00029986"/>
    </source>
</evidence>
<dbReference type="InterPro" id="IPR001179">
    <property type="entry name" value="PPIase_FKBP_dom"/>
</dbReference>
<dbReference type="GO" id="GO:0003755">
    <property type="term" value="F:peptidyl-prolyl cis-trans isomerase activity"/>
    <property type="evidence" value="ECO:0007669"/>
    <property type="project" value="UniProtKB-UniRule"/>
</dbReference>
<evidence type="ECO:0000256" key="12">
    <source>
        <dbReference type="PROSITE-ProRule" id="PRU00277"/>
    </source>
</evidence>
<dbReference type="AlphaFoldDB" id="A0A5Q2FF14"/>
<comment type="domain">
    <text evidence="11">Consists of 3 domains; the N-terminus binds the ribosome, the middle domain has PPIase activity, while the C-terminus has intrinsic chaperone activity on its own.</text>
</comment>
<keyword evidence="6 11" id="KW-0697">Rotamase</keyword>
<feature type="coiled-coil region" evidence="14">
    <location>
        <begin position="121"/>
        <end position="148"/>
    </location>
</feature>
<keyword evidence="17" id="KW-1185">Reference proteome</keyword>
<dbReference type="PANTHER" id="PTHR30560:SF3">
    <property type="entry name" value="TRIGGER FACTOR-LIKE PROTEIN TIG, CHLOROPLASTIC"/>
    <property type="match status" value="1"/>
</dbReference>
<dbReference type="InterPro" id="IPR046357">
    <property type="entry name" value="PPIase_dom_sf"/>
</dbReference>
<dbReference type="GO" id="GO:0005737">
    <property type="term" value="C:cytoplasm"/>
    <property type="evidence" value="ECO:0007669"/>
    <property type="project" value="UniProtKB-SubCell"/>
</dbReference>
<dbReference type="EMBL" id="CP045725">
    <property type="protein sequence ID" value="QGF24991.1"/>
    <property type="molecule type" value="Genomic_DNA"/>
</dbReference>
<dbReference type="Pfam" id="PF05698">
    <property type="entry name" value="Trigger_C"/>
    <property type="match status" value="1"/>
</dbReference>
<keyword evidence="14" id="KW-0175">Coiled coil</keyword>
<evidence type="ECO:0000256" key="5">
    <source>
        <dbReference type="ARBA" id="ARBA00022618"/>
    </source>
</evidence>
<accession>A0A5Q2FF14</accession>
<dbReference type="EC" id="5.2.1.8" evidence="3 11"/>
<dbReference type="RefSeq" id="WP_153573520.1">
    <property type="nucleotide sequence ID" value="NZ_CP045725.1"/>
</dbReference>
<dbReference type="GO" id="GO:0051083">
    <property type="term" value="P:'de novo' cotranslational protein folding"/>
    <property type="evidence" value="ECO:0007669"/>
    <property type="project" value="TreeGrafter"/>
</dbReference>
<dbReference type="GO" id="GO:0051301">
    <property type="term" value="P:cell division"/>
    <property type="evidence" value="ECO:0007669"/>
    <property type="project" value="UniProtKB-KW"/>
</dbReference>
<dbReference type="GO" id="GO:0015031">
    <property type="term" value="P:protein transport"/>
    <property type="evidence" value="ECO:0007669"/>
    <property type="project" value="UniProtKB-UniRule"/>
</dbReference>
<evidence type="ECO:0000256" key="2">
    <source>
        <dbReference type="ARBA" id="ARBA00005464"/>
    </source>
</evidence>
<dbReference type="PANTHER" id="PTHR30560">
    <property type="entry name" value="TRIGGER FACTOR CHAPERONE AND PEPTIDYL-PROLYL CIS/TRANS ISOMERASE"/>
    <property type="match status" value="1"/>
</dbReference>
<keyword evidence="8 11" id="KW-0413">Isomerase</keyword>
<keyword evidence="9 11" id="KW-0131">Cell cycle</keyword>
<evidence type="ECO:0000256" key="4">
    <source>
        <dbReference type="ARBA" id="ARBA00016902"/>
    </source>
</evidence>
<proteinExistence type="inferred from homology"/>
<comment type="subcellular location">
    <subcellularLocation>
        <location evidence="11">Cytoplasm</location>
    </subcellularLocation>
    <text evidence="11">About half TF is bound to the ribosome near the polypeptide exit tunnel while the other half is free in the cytoplasm.</text>
</comment>
<dbReference type="InterPro" id="IPR027304">
    <property type="entry name" value="Trigger_fact/SurA_dom_sf"/>
</dbReference>
<feature type="domain" description="PPIase FKBP-type" evidence="15">
    <location>
        <begin position="162"/>
        <end position="215"/>
    </location>
</feature>
<dbReference type="PIRSF" id="PIRSF003095">
    <property type="entry name" value="Trigger_factor"/>
    <property type="match status" value="1"/>
</dbReference>
<dbReference type="GO" id="GO:0043022">
    <property type="term" value="F:ribosome binding"/>
    <property type="evidence" value="ECO:0007669"/>
    <property type="project" value="TreeGrafter"/>
</dbReference>
<comment type="function">
    <text evidence="11">Involved in protein export. Acts as a chaperone by maintaining the newly synthesized protein in an open conformation. Functions as a peptidyl-prolyl cis-trans isomerase.</text>
</comment>
<dbReference type="InterPro" id="IPR036611">
    <property type="entry name" value="Trigger_fac_ribosome-bd_sf"/>
</dbReference>
<evidence type="ECO:0000256" key="13">
    <source>
        <dbReference type="RuleBase" id="RU003914"/>
    </source>
</evidence>
<dbReference type="GO" id="GO:0044183">
    <property type="term" value="F:protein folding chaperone"/>
    <property type="evidence" value="ECO:0007669"/>
    <property type="project" value="TreeGrafter"/>
</dbReference>
<dbReference type="SUPFAM" id="SSF54534">
    <property type="entry name" value="FKBP-like"/>
    <property type="match status" value="1"/>
</dbReference>